<evidence type="ECO:0000313" key="2">
    <source>
        <dbReference type="EMBL" id="MFC5821013.1"/>
    </source>
</evidence>
<organism evidence="2 3">
    <name type="scientific">Nonomuraea harbinensis</name>
    <dbReference type="NCBI Taxonomy" id="1286938"/>
    <lineage>
        <taxon>Bacteria</taxon>
        <taxon>Bacillati</taxon>
        <taxon>Actinomycetota</taxon>
        <taxon>Actinomycetes</taxon>
        <taxon>Streptosporangiales</taxon>
        <taxon>Streptosporangiaceae</taxon>
        <taxon>Nonomuraea</taxon>
    </lineage>
</organism>
<gene>
    <name evidence="2" type="ORF">ACFPUY_38460</name>
</gene>
<protein>
    <submittedName>
        <fullName evidence="2">TIR domain-containing protein</fullName>
    </submittedName>
</protein>
<dbReference type="Pfam" id="PF08937">
    <property type="entry name" value="ThsB_TIR"/>
    <property type="match status" value="1"/>
</dbReference>
<dbReference type="RefSeq" id="WP_219546458.1">
    <property type="nucleotide sequence ID" value="NZ_JAHKRN010000024.1"/>
</dbReference>
<accession>A0ABW1C8W2</accession>
<dbReference type="Proteomes" id="UP001596096">
    <property type="component" value="Unassembled WGS sequence"/>
</dbReference>
<proteinExistence type="predicted"/>
<comment type="caution">
    <text evidence="2">The sequence shown here is derived from an EMBL/GenBank/DDBJ whole genome shotgun (WGS) entry which is preliminary data.</text>
</comment>
<name>A0ABW1C8W2_9ACTN</name>
<evidence type="ECO:0000259" key="1">
    <source>
        <dbReference type="Pfam" id="PF08937"/>
    </source>
</evidence>
<evidence type="ECO:0000313" key="3">
    <source>
        <dbReference type="Proteomes" id="UP001596096"/>
    </source>
</evidence>
<dbReference type="EMBL" id="JBHSNW010000029">
    <property type="protein sequence ID" value="MFC5821013.1"/>
    <property type="molecule type" value="Genomic_DNA"/>
</dbReference>
<reference evidence="3" key="1">
    <citation type="journal article" date="2019" name="Int. J. Syst. Evol. Microbiol.">
        <title>The Global Catalogue of Microorganisms (GCM) 10K type strain sequencing project: providing services to taxonomists for standard genome sequencing and annotation.</title>
        <authorList>
            <consortium name="The Broad Institute Genomics Platform"/>
            <consortium name="The Broad Institute Genome Sequencing Center for Infectious Disease"/>
            <person name="Wu L."/>
            <person name="Ma J."/>
        </authorList>
    </citation>
    <scope>NUCLEOTIDE SEQUENCE [LARGE SCALE GENOMIC DNA]</scope>
    <source>
        <strain evidence="3">CGMCC 4.7106</strain>
    </source>
</reference>
<feature type="domain" description="Thoeris protein ThsB TIR-like" evidence="1">
    <location>
        <begin position="7"/>
        <end position="100"/>
    </location>
</feature>
<dbReference type="InterPro" id="IPR015032">
    <property type="entry name" value="ThsB__TIR-like_domain"/>
</dbReference>
<keyword evidence="3" id="KW-1185">Reference proteome</keyword>
<sequence length="162" mass="18492">MATKTVFYSFHYERDVNRVQLVRNINALEGQPLLNAQDWEAVQRRGQQAIVDWIDEQMRYKRAVVVLIGQQTASRPWVIYEIEKAWKEKKPLVGVRIHGLSSFGSADREGANPFDKASHVSGIPVFDPTVKDWHGGIDTKATYSKLVDNLEGWVAQAKARVW</sequence>